<dbReference type="Proteomes" id="UP000288859">
    <property type="component" value="Unassembled WGS sequence"/>
</dbReference>
<comment type="caution">
    <text evidence="3">The sequence shown here is derived from an EMBL/GenBank/DDBJ whole genome shotgun (WGS) entry which is preliminary data.</text>
</comment>
<organism evidence="3 4">
    <name type="scientific">Exophiala mesophila</name>
    <name type="common">Black yeast-like fungus</name>
    <dbReference type="NCBI Taxonomy" id="212818"/>
    <lineage>
        <taxon>Eukaryota</taxon>
        <taxon>Fungi</taxon>
        <taxon>Dikarya</taxon>
        <taxon>Ascomycota</taxon>
        <taxon>Pezizomycotina</taxon>
        <taxon>Eurotiomycetes</taxon>
        <taxon>Chaetothyriomycetidae</taxon>
        <taxon>Chaetothyriales</taxon>
        <taxon>Herpotrichiellaceae</taxon>
        <taxon>Exophiala</taxon>
    </lineage>
</organism>
<dbReference type="PANTHER" id="PTHR42877:SF12">
    <property type="entry name" value="MONOOXYGENASE"/>
    <property type="match status" value="1"/>
</dbReference>
<dbReference type="EMBL" id="NAJM01000012">
    <property type="protein sequence ID" value="RVX72471.1"/>
    <property type="molecule type" value="Genomic_DNA"/>
</dbReference>
<protein>
    <recommendedName>
        <fullName evidence="5">FAD/NAD(P)-binding domain-containing protein</fullName>
    </recommendedName>
</protein>
<dbReference type="PANTHER" id="PTHR42877">
    <property type="entry name" value="L-ORNITHINE N(5)-MONOOXYGENASE-RELATED"/>
    <property type="match status" value="1"/>
</dbReference>
<sequence>MASRAAEYFRSTVDATATATPSPANCTQAYREKDTLAYLLSQKPLGTPRRVKVIVIGAGFSGLSFAHEVHTGSLPNVDLQIFEKNAGVGGTWFENRYPGCACDIPIHNYQWSWAPYPYFDRYYATGPEIRGYIEAVADQHDLRQYVKTSHMVTGATWDEDRQVWQVQVQKTNGKELIRSSRDKNLDLLDGSWVEECDFLLNASGFVNDWKWPDIVDFEAFRGKIVHTAAWDDNIDLVGKKVAIIGNGSSGVQVLPAIKDQVAAVSMYMRNPTWITPNFALNTAPKTKGHAFSEEEKKHWAEDPDDYLAYRKAVEAEINSHFPVYIRDSAQQAKAKEAAIAGLWSKLGGKPELAKLLQPQFAVGCRRLTPGNGFLETLASDMCEVVWGEIERFTRQGIKSADEKGTIRDFDVIICATGFDISFTPRFPVLGLQGQNLQDIWKERRPEAYLSIAAESMPNYFTYLGPSCPIAHGSLVTIVEMVTKYIAELIRKAQTENYSSVVVKPGIPAAYMKHALAWLDKSSWNSGCISTYKNGKKDGELVSLHPGSRLHFFRLLQTRRYEDYSWQSFCDDPDLRFAWLGNGYAIEETLSDKQRDPTYWLKPVSKESHIRRISSRTTALDGGQHKAAYTNGESVIGNGHLDKNEVQAR</sequence>
<comment type="similarity">
    <text evidence="2">Belongs to the FAD-binding monooxygenase family.</text>
</comment>
<dbReference type="InterPro" id="IPR036188">
    <property type="entry name" value="FAD/NAD-bd_sf"/>
</dbReference>
<proteinExistence type="inferred from homology"/>
<dbReference type="Gene3D" id="3.50.50.60">
    <property type="entry name" value="FAD/NAD(P)-binding domain"/>
    <property type="match status" value="3"/>
</dbReference>
<dbReference type="Pfam" id="PF13450">
    <property type="entry name" value="NAD_binding_8"/>
    <property type="match status" value="1"/>
</dbReference>
<gene>
    <name evidence="3" type="ORF">B0A52_03659</name>
</gene>
<reference evidence="3 4" key="1">
    <citation type="submission" date="2017-03" db="EMBL/GenBank/DDBJ databases">
        <title>Genomes of endolithic fungi from Antarctica.</title>
        <authorList>
            <person name="Coleine C."/>
            <person name="Masonjones S."/>
            <person name="Stajich J.E."/>
        </authorList>
    </citation>
    <scope>NUCLEOTIDE SEQUENCE [LARGE SCALE GENOMIC DNA]</scope>
    <source>
        <strain evidence="3 4">CCFEE 6314</strain>
    </source>
</reference>
<evidence type="ECO:0000256" key="1">
    <source>
        <dbReference type="ARBA" id="ARBA00001974"/>
    </source>
</evidence>
<name>A0A438NA12_EXOME</name>
<evidence type="ECO:0008006" key="5">
    <source>
        <dbReference type="Google" id="ProtNLM"/>
    </source>
</evidence>
<accession>A0A438NA12</accession>
<dbReference type="SUPFAM" id="SSF51905">
    <property type="entry name" value="FAD/NAD(P)-binding domain"/>
    <property type="match status" value="2"/>
</dbReference>
<dbReference type="OrthoDB" id="74360at2759"/>
<dbReference type="VEuPathDB" id="FungiDB:PV10_07492"/>
<dbReference type="InterPro" id="IPR051209">
    <property type="entry name" value="FAD-bind_Monooxygenase_sf"/>
</dbReference>
<evidence type="ECO:0000313" key="4">
    <source>
        <dbReference type="Proteomes" id="UP000288859"/>
    </source>
</evidence>
<evidence type="ECO:0000256" key="2">
    <source>
        <dbReference type="ARBA" id="ARBA00010139"/>
    </source>
</evidence>
<dbReference type="AlphaFoldDB" id="A0A438NA12"/>
<comment type="cofactor">
    <cofactor evidence="1">
        <name>FAD</name>
        <dbReference type="ChEBI" id="CHEBI:57692"/>
    </cofactor>
</comment>
<evidence type="ECO:0000313" key="3">
    <source>
        <dbReference type="EMBL" id="RVX72471.1"/>
    </source>
</evidence>